<reference evidence="2" key="1">
    <citation type="journal article" date="2019" name="Int. J. Syst. Evol. Microbiol.">
        <title>The Global Catalogue of Microorganisms (GCM) 10K type strain sequencing project: providing services to taxonomists for standard genome sequencing and annotation.</title>
        <authorList>
            <consortium name="The Broad Institute Genomics Platform"/>
            <consortium name="The Broad Institute Genome Sequencing Center for Infectious Disease"/>
            <person name="Wu L."/>
            <person name="Ma J."/>
        </authorList>
    </citation>
    <scope>NUCLEOTIDE SEQUENCE [LARGE SCALE GENOMIC DNA]</scope>
    <source>
        <strain evidence="2">JCM 17664</strain>
    </source>
</reference>
<protein>
    <submittedName>
        <fullName evidence="1">Uncharacterized protein</fullName>
    </submittedName>
</protein>
<proteinExistence type="predicted"/>
<gene>
    <name evidence="1" type="ORF">GCM10023143_25320</name>
</gene>
<evidence type="ECO:0000313" key="2">
    <source>
        <dbReference type="Proteomes" id="UP001501207"/>
    </source>
</evidence>
<comment type="caution">
    <text evidence="1">The sequence shown here is derived from an EMBL/GenBank/DDBJ whole genome shotgun (WGS) entry which is preliminary data.</text>
</comment>
<keyword evidence="2" id="KW-1185">Reference proteome</keyword>
<dbReference type="EMBL" id="BAABFN010000006">
    <property type="protein sequence ID" value="GAA4314454.1"/>
    <property type="molecule type" value="Genomic_DNA"/>
</dbReference>
<evidence type="ECO:0000313" key="1">
    <source>
        <dbReference type="EMBL" id="GAA4314454.1"/>
    </source>
</evidence>
<accession>A0ABP8FZW0</accession>
<organism evidence="1 2">
    <name type="scientific">Compostibacter hankyongensis</name>
    <dbReference type="NCBI Taxonomy" id="1007089"/>
    <lineage>
        <taxon>Bacteria</taxon>
        <taxon>Pseudomonadati</taxon>
        <taxon>Bacteroidota</taxon>
        <taxon>Chitinophagia</taxon>
        <taxon>Chitinophagales</taxon>
        <taxon>Chitinophagaceae</taxon>
        <taxon>Compostibacter</taxon>
    </lineage>
</organism>
<dbReference type="Proteomes" id="UP001501207">
    <property type="component" value="Unassembled WGS sequence"/>
</dbReference>
<name>A0ABP8FZW0_9BACT</name>
<sequence>MVLSSKELQEFIVGRQIKFNLDFDYGMGDIRICSEKNGVVKWKAEIKDY</sequence>